<comment type="caution">
    <text evidence="1">The sequence shown here is derived from an EMBL/GenBank/DDBJ whole genome shotgun (WGS) entry which is preliminary data.</text>
</comment>
<evidence type="ECO:0000313" key="2">
    <source>
        <dbReference type="Proteomes" id="UP000479710"/>
    </source>
</evidence>
<dbReference type="Proteomes" id="UP000479710">
    <property type="component" value="Unassembled WGS sequence"/>
</dbReference>
<accession>A0A6G1BV13</accession>
<protein>
    <submittedName>
        <fullName evidence="1">Uncharacterized protein</fullName>
    </submittedName>
</protein>
<sequence>MGADLSCATGHLEAKLHRQRRVQRNPPHFPFLVFDINSATQAIPSSGLGAAQMTATVEAYAEGPRWQMPRAYEKDVGTGFSMARS</sequence>
<dbReference type="EMBL" id="SPHZ02000011">
    <property type="protein sequence ID" value="KAF0891577.1"/>
    <property type="molecule type" value="Genomic_DNA"/>
</dbReference>
<proteinExistence type="predicted"/>
<organism evidence="1 2">
    <name type="scientific">Oryza meyeriana var. granulata</name>
    <dbReference type="NCBI Taxonomy" id="110450"/>
    <lineage>
        <taxon>Eukaryota</taxon>
        <taxon>Viridiplantae</taxon>
        <taxon>Streptophyta</taxon>
        <taxon>Embryophyta</taxon>
        <taxon>Tracheophyta</taxon>
        <taxon>Spermatophyta</taxon>
        <taxon>Magnoliopsida</taxon>
        <taxon>Liliopsida</taxon>
        <taxon>Poales</taxon>
        <taxon>Poaceae</taxon>
        <taxon>BOP clade</taxon>
        <taxon>Oryzoideae</taxon>
        <taxon>Oryzeae</taxon>
        <taxon>Oryzinae</taxon>
        <taxon>Oryza</taxon>
        <taxon>Oryza meyeriana</taxon>
    </lineage>
</organism>
<gene>
    <name evidence="1" type="ORF">E2562_010569</name>
</gene>
<keyword evidence="2" id="KW-1185">Reference proteome</keyword>
<dbReference type="AlphaFoldDB" id="A0A6G1BV13"/>
<reference evidence="1 2" key="1">
    <citation type="submission" date="2019-11" db="EMBL/GenBank/DDBJ databases">
        <title>Whole genome sequence of Oryza granulata.</title>
        <authorList>
            <person name="Li W."/>
        </authorList>
    </citation>
    <scope>NUCLEOTIDE SEQUENCE [LARGE SCALE GENOMIC DNA]</scope>
    <source>
        <strain evidence="2">cv. Menghai</strain>
        <tissue evidence="1">Leaf</tissue>
    </source>
</reference>
<evidence type="ECO:0000313" key="1">
    <source>
        <dbReference type="EMBL" id="KAF0891577.1"/>
    </source>
</evidence>
<name>A0A6G1BV13_9ORYZ</name>